<evidence type="ECO:0000313" key="3">
    <source>
        <dbReference type="Proteomes" id="UP000004318"/>
    </source>
</evidence>
<gene>
    <name evidence="2" type="ORF">OB2597_05955</name>
</gene>
<evidence type="ECO:0000256" key="1">
    <source>
        <dbReference type="SAM" id="MobiDB-lite"/>
    </source>
</evidence>
<dbReference type="EMBL" id="AAMO01000001">
    <property type="protein sequence ID" value="EAQ04803.1"/>
    <property type="molecule type" value="Genomic_DNA"/>
</dbReference>
<protein>
    <submittedName>
        <fullName evidence="2">Uncharacterized protein</fullName>
    </submittedName>
</protein>
<keyword evidence="3" id="KW-1185">Reference proteome</keyword>
<dbReference type="AlphaFoldDB" id="A3TT26"/>
<comment type="caution">
    <text evidence="2">The sequence shown here is derived from an EMBL/GenBank/DDBJ whole genome shotgun (WGS) entry which is preliminary data.</text>
</comment>
<name>A3TT26_PSEBH</name>
<dbReference type="HOGENOM" id="CLU_3428278_0_0_5"/>
<sequence length="20" mass="2187">MIVITSNLPFEEPKPSEPSA</sequence>
<organism evidence="2 3">
    <name type="scientific">Pseudooceanicola batsensis (strain ATCC BAA-863 / DSM 15984 / KCTC 12145 / HTCC2597)</name>
    <name type="common">Oceanicola batsensis</name>
    <dbReference type="NCBI Taxonomy" id="252305"/>
    <lineage>
        <taxon>Bacteria</taxon>
        <taxon>Pseudomonadati</taxon>
        <taxon>Pseudomonadota</taxon>
        <taxon>Alphaproteobacteria</taxon>
        <taxon>Rhodobacterales</taxon>
        <taxon>Paracoccaceae</taxon>
        <taxon>Pseudooceanicola</taxon>
    </lineage>
</organism>
<accession>A3TT26</accession>
<reference evidence="2 3" key="1">
    <citation type="journal article" date="2010" name="J. Bacteriol.">
        <title>Genome sequences of Oceanicola granulosus HTCC2516(T) and Oceanicola batsensis HTCC2597(TDelta).</title>
        <authorList>
            <person name="Thrash J.C."/>
            <person name="Cho J.C."/>
            <person name="Vergin K.L."/>
            <person name="Giovannoni S.J."/>
        </authorList>
    </citation>
    <scope>NUCLEOTIDE SEQUENCE [LARGE SCALE GENOMIC DNA]</scope>
    <source>
        <strain evidence="3">ATCC BAA-863 / DSM 15984 / KCTC 12145 / HTCC2597</strain>
    </source>
</reference>
<evidence type="ECO:0000313" key="2">
    <source>
        <dbReference type="EMBL" id="EAQ04803.1"/>
    </source>
</evidence>
<feature type="region of interest" description="Disordered" evidence="1">
    <location>
        <begin position="1"/>
        <end position="20"/>
    </location>
</feature>
<proteinExistence type="predicted"/>
<feature type="compositionally biased region" description="Basic and acidic residues" evidence="1">
    <location>
        <begin position="11"/>
        <end position="20"/>
    </location>
</feature>
<dbReference type="Proteomes" id="UP000004318">
    <property type="component" value="Unassembled WGS sequence"/>
</dbReference>